<proteinExistence type="predicted"/>
<dbReference type="EMBL" id="CP036261">
    <property type="protein sequence ID" value="QDS89063.1"/>
    <property type="molecule type" value="Genomic_DNA"/>
</dbReference>
<gene>
    <name evidence="1" type="ORF">EC9_32600</name>
</gene>
<dbReference type="RefSeq" id="WP_197452621.1">
    <property type="nucleotide sequence ID" value="NZ_CP036261.1"/>
</dbReference>
<evidence type="ECO:0000313" key="1">
    <source>
        <dbReference type="EMBL" id="QDS89063.1"/>
    </source>
</evidence>
<reference evidence="1 2" key="1">
    <citation type="submission" date="2019-02" db="EMBL/GenBank/DDBJ databases">
        <title>Deep-cultivation of Planctomycetes and their phenomic and genomic characterization uncovers novel biology.</title>
        <authorList>
            <person name="Wiegand S."/>
            <person name="Jogler M."/>
            <person name="Boedeker C."/>
            <person name="Pinto D."/>
            <person name="Vollmers J."/>
            <person name="Rivas-Marin E."/>
            <person name="Kohn T."/>
            <person name="Peeters S.H."/>
            <person name="Heuer A."/>
            <person name="Rast P."/>
            <person name="Oberbeckmann S."/>
            <person name="Bunk B."/>
            <person name="Jeske O."/>
            <person name="Meyerdierks A."/>
            <person name="Storesund J.E."/>
            <person name="Kallscheuer N."/>
            <person name="Luecker S."/>
            <person name="Lage O.M."/>
            <person name="Pohl T."/>
            <person name="Merkel B.J."/>
            <person name="Hornburger P."/>
            <person name="Mueller R.-W."/>
            <person name="Bruemmer F."/>
            <person name="Labrenz M."/>
            <person name="Spormann A.M."/>
            <person name="Op den Camp H."/>
            <person name="Overmann J."/>
            <person name="Amann R."/>
            <person name="Jetten M.S.M."/>
            <person name="Mascher T."/>
            <person name="Medema M.H."/>
            <person name="Devos D.P."/>
            <person name="Kaster A.-K."/>
            <person name="Ovreas L."/>
            <person name="Rohde M."/>
            <person name="Galperin M.Y."/>
            <person name="Jogler C."/>
        </authorList>
    </citation>
    <scope>NUCLEOTIDE SEQUENCE [LARGE SCALE GENOMIC DNA]</scope>
    <source>
        <strain evidence="1 2">EC9</strain>
    </source>
</reference>
<dbReference type="AlphaFoldDB" id="A0A517M2G0"/>
<protein>
    <submittedName>
        <fullName evidence="1">Uncharacterized protein</fullName>
    </submittedName>
</protein>
<accession>A0A517M2G0</accession>
<sequence>MQNDSDERPQKQDPVKASVPACPVCGGRLIDIRGKLQCTVCHRICETCCEGGRC</sequence>
<keyword evidence="2" id="KW-1185">Reference proteome</keyword>
<evidence type="ECO:0000313" key="2">
    <source>
        <dbReference type="Proteomes" id="UP000319557"/>
    </source>
</evidence>
<name>A0A517M2G0_9BACT</name>
<dbReference type="Proteomes" id="UP000319557">
    <property type="component" value="Chromosome"/>
</dbReference>
<organism evidence="1 2">
    <name type="scientific">Rosistilla ulvae</name>
    <dbReference type="NCBI Taxonomy" id="1930277"/>
    <lineage>
        <taxon>Bacteria</taxon>
        <taxon>Pseudomonadati</taxon>
        <taxon>Planctomycetota</taxon>
        <taxon>Planctomycetia</taxon>
        <taxon>Pirellulales</taxon>
        <taxon>Pirellulaceae</taxon>
        <taxon>Rosistilla</taxon>
    </lineage>
</organism>
<dbReference type="KEGG" id="ruv:EC9_32600"/>